<name>A0A1B7MWS8_9AGAM</name>
<dbReference type="OrthoDB" id="191601at2759"/>
<dbReference type="EMBL" id="KV448375">
    <property type="protein sequence ID" value="OAX37054.1"/>
    <property type="molecule type" value="Genomic_DNA"/>
</dbReference>
<dbReference type="InterPro" id="IPR008551">
    <property type="entry name" value="TANGO2"/>
</dbReference>
<dbReference type="Proteomes" id="UP000092154">
    <property type="component" value="Unassembled WGS sequence"/>
</dbReference>
<dbReference type="PANTHER" id="PTHR17985">
    <property type="entry name" value="SER/THR-RICH PROTEIN T10 IN DGCR REGION"/>
    <property type="match status" value="1"/>
</dbReference>
<proteinExistence type="predicted"/>
<gene>
    <name evidence="1" type="ORF">K503DRAFT_850601</name>
</gene>
<dbReference type="GO" id="GO:0009306">
    <property type="term" value="P:protein secretion"/>
    <property type="evidence" value="ECO:0007669"/>
    <property type="project" value="TreeGrafter"/>
</dbReference>
<reference evidence="1 2" key="1">
    <citation type="submission" date="2016-06" db="EMBL/GenBank/DDBJ databases">
        <title>Comparative genomics of the ectomycorrhizal sister species Rhizopogon vinicolor and Rhizopogon vesiculosus (Basidiomycota: Boletales) reveals a divergence of the mating type B locus.</title>
        <authorList>
            <consortium name="DOE Joint Genome Institute"/>
            <person name="Mujic A.B."/>
            <person name="Kuo A."/>
            <person name="Tritt A."/>
            <person name="Lipzen A."/>
            <person name="Chen C."/>
            <person name="Johnson J."/>
            <person name="Sharma A."/>
            <person name="Barry K."/>
            <person name="Grigoriev I.V."/>
            <person name="Spatafora J.W."/>
        </authorList>
    </citation>
    <scope>NUCLEOTIDE SEQUENCE [LARGE SCALE GENOMIC DNA]</scope>
    <source>
        <strain evidence="1 2">AM-OR11-026</strain>
    </source>
</reference>
<dbReference type="GO" id="GO:0005794">
    <property type="term" value="C:Golgi apparatus"/>
    <property type="evidence" value="ECO:0007669"/>
    <property type="project" value="TreeGrafter"/>
</dbReference>
<sequence>MCVGFYTLEHPEYALALCSNRDEYLQRPTNLARFHSFETQEDHSPLEGNILSGVDVRAGGTWLGISRTGKIAFLTNITEEYKMYGSSRGDLVSSFLSSTSSRPLEEDVHSLIPCDTRYAGFNLLLLAPSADGENNLSFDGAYVTNHGGGGTISVRALTDAERRCGGMSNGIDGKGAEAWPKVQHGLHSFKSIISAVSPSTPEKELAENLFELLTWKSPQMPRARSELRNTIQVEPLTIQGSQDFYGTRLSTVILVKRNREVLFIERDRWKFVDGTPILSDPSSQREFRFKLQQLD</sequence>
<accession>A0A1B7MWS8</accession>
<organism evidence="1 2">
    <name type="scientific">Rhizopogon vinicolor AM-OR11-026</name>
    <dbReference type="NCBI Taxonomy" id="1314800"/>
    <lineage>
        <taxon>Eukaryota</taxon>
        <taxon>Fungi</taxon>
        <taxon>Dikarya</taxon>
        <taxon>Basidiomycota</taxon>
        <taxon>Agaricomycotina</taxon>
        <taxon>Agaricomycetes</taxon>
        <taxon>Agaricomycetidae</taxon>
        <taxon>Boletales</taxon>
        <taxon>Suillineae</taxon>
        <taxon>Rhizopogonaceae</taxon>
        <taxon>Rhizopogon</taxon>
    </lineage>
</organism>
<evidence type="ECO:0000313" key="1">
    <source>
        <dbReference type="EMBL" id="OAX37054.1"/>
    </source>
</evidence>
<keyword evidence="2" id="KW-1185">Reference proteome</keyword>
<evidence type="ECO:0000313" key="2">
    <source>
        <dbReference type="Proteomes" id="UP000092154"/>
    </source>
</evidence>
<protein>
    <submittedName>
        <fullName evidence="1">DUF833-domain-containing protein</fullName>
    </submittedName>
</protein>
<dbReference type="AlphaFoldDB" id="A0A1B7MWS8"/>
<dbReference type="PANTHER" id="PTHR17985:SF8">
    <property type="entry name" value="TRANSPORT AND GOLGI ORGANIZATION PROTEIN 2 HOMOLOG"/>
    <property type="match status" value="1"/>
</dbReference>
<dbReference type="GO" id="GO:0007030">
    <property type="term" value="P:Golgi organization"/>
    <property type="evidence" value="ECO:0007669"/>
    <property type="project" value="TreeGrafter"/>
</dbReference>
<dbReference type="InParanoid" id="A0A1B7MWS8"/>
<dbReference type="Pfam" id="PF05742">
    <property type="entry name" value="TANGO2"/>
    <property type="match status" value="1"/>
</dbReference>